<dbReference type="InterPro" id="IPR005198">
    <property type="entry name" value="Glyco_hydro_76"/>
</dbReference>
<dbReference type="InterPro" id="IPR008928">
    <property type="entry name" value="6-hairpin_glycosidase_sf"/>
</dbReference>
<protein>
    <submittedName>
        <fullName evidence="2">Glycosyl hydrolase</fullName>
    </submittedName>
</protein>
<comment type="caution">
    <text evidence="2">The sequence shown here is derived from an EMBL/GenBank/DDBJ whole genome shotgun (WGS) entry which is preliminary data.</text>
</comment>
<accession>A0A1Y1YQQ2</accession>
<reference evidence="2 3" key="1">
    <citation type="submission" date="2016-07" db="EMBL/GenBank/DDBJ databases">
        <title>Pervasive Adenine N6-methylation of Active Genes in Fungi.</title>
        <authorList>
            <consortium name="DOE Joint Genome Institute"/>
            <person name="Mondo S.J."/>
            <person name="Dannebaum R.O."/>
            <person name="Kuo R.C."/>
            <person name="Labutti K."/>
            <person name="Haridas S."/>
            <person name="Kuo A."/>
            <person name="Salamov A."/>
            <person name="Ahrendt S.R."/>
            <person name="Lipzen A."/>
            <person name="Sullivan W."/>
            <person name="Andreopoulos W.B."/>
            <person name="Clum A."/>
            <person name="Lindquist E."/>
            <person name="Daum C."/>
            <person name="Ramamoorthy G.K."/>
            <person name="Gryganskyi A."/>
            <person name="Culley D."/>
            <person name="Magnuson J.K."/>
            <person name="James T.Y."/>
            <person name="O'Malley M.A."/>
            <person name="Stajich J.E."/>
            <person name="Spatafora J.W."/>
            <person name="Visel A."/>
            <person name="Grigoriev I.V."/>
        </authorList>
    </citation>
    <scope>NUCLEOTIDE SEQUENCE [LARGE SCALE GENOMIC DNA]</scope>
    <source>
        <strain evidence="2 3">CBS 115471</strain>
    </source>
</reference>
<proteinExistence type="predicted"/>
<gene>
    <name evidence="2" type="ORF">BCR34DRAFT_494614</name>
</gene>
<feature type="chain" id="PRO_5012146703" evidence="1">
    <location>
        <begin position="17"/>
        <end position="345"/>
    </location>
</feature>
<keyword evidence="2" id="KW-0378">Hydrolase</keyword>
<evidence type="ECO:0000256" key="1">
    <source>
        <dbReference type="SAM" id="SignalP"/>
    </source>
</evidence>
<keyword evidence="1" id="KW-0732">Signal</keyword>
<organism evidence="2 3">
    <name type="scientific">Clohesyomyces aquaticus</name>
    <dbReference type="NCBI Taxonomy" id="1231657"/>
    <lineage>
        <taxon>Eukaryota</taxon>
        <taxon>Fungi</taxon>
        <taxon>Dikarya</taxon>
        <taxon>Ascomycota</taxon>
        <taxon>Pezizomycotina</taxon>
        <taxon>Dothideomycetes</taxon>
        <taxon>Pleosporomycetidae</taxon>
        <taxon>Pleosporales</taxon>
        <taxon>Lindgomycetaceae</taxon>
        <taxon>Clohesyomyces</taxon>
    </lineage>
</organism>
<sequence length="345" mass="37679">MKCYTSLLLLLPLIQATIPASEYQANSDTALKVLNEKWYDTKTGQWSKMWWQSGNIVTTIAHFGAIDSHYEPTAKSIIDTTYSQSGSEGWINGYYDDEGWWALAWIASYDLTHDPKYLNSAKNIFGDMIGGWTTNCTKGIWWDKSKSSITAIANELFLSVAAHLANRVPEDEKENYIGWAQEEWDWFSGTGIINSDGLINDGLDLKTCGSNGKEVFTYNQGVVLGGLAELADATGDDSYIASAKAIADSALNKMTENGILTEAKGHNDDTAGMFKGAFVRGLIRLQKQSSEQRYADFLKMNAESLLAKGKSNDGLFAMEWEGPSTGANAASHASGIDLLVAAAQV</sequence>
<dbReference type="AlphaFoldDB" id="A0A1Y1YQQ2"/>
<dbReference type="InterPro" id="IPR053169">
    <property type="entry name" value="MUG_Protein"/>
</dbReference>
<evidence type="ECO:0000313" key="3">
    <source>
        <dbReference type="Proteomes" id="UP000193144"/>
    </source>
</evidence>
<dbReference type="SUPFAM" id="SSF48208">
    <property type="entry name" value="Six-hairpin glycosidases"/>
    <property type="match status" value="1"/>
</dbReference>
<name>A0A1Y1YQQ2_9PLEO</name>
<dbReference type="GO" id="GO:0005975">
    <property type="term" value="P:carbohydrate metabolic process"/>
    <property type="evidence" value="ECO:0007669"/>
    <property type="project" value="InterPro"/>
</dbReference>
<dbReference type="PANTHER" id="PTHR47791">
    <property type="entry name" value="MEIOTICALLY UP-REGULATED GENE 191 PROTEIN"/>
    <property type="match status" value="1"/>
</dbReference>
<dbReference type="STRING" id="1231657.A0A1Y1YQQ2"/>
<dbReference type="Pfam" id="PF03663">
    <property type="entry name" value="Glyco_hydro_76"/>
    <property type="match status" value="1"/>
</dbReference>
<dbReference type="EMBL" id="MCFA01000184">
    <property type="protein sequence ID" value="ORY00371.1"/>
    <property type="molecule type" value="Genomic_DNA"/>
</dbReference>
<dbReference type="GO" id="GO:0016787">
    <property type="term" value="F:hydrolase activity"/>
    <property type="evidence" value="ECO:0007669"/>
    <property type="project" value="UniProtKB-KW"/>
</dbReference>
<dbReference type="OrthoDB" id="9984024at2759"/>
<dbReference type="PANTHER" id="PTHR47791:SF1">
    <property type="entry name" value="ENDO MANNANASE, GH76 FAMILY (EUROFUNG)"/>
    <property type="match status" value="1"/>
</dbReference>
<dbReference type="Proteomes" id="UP000193144">
    <property type="component" value="Unassembled WGS sequence"/>
</dbReference>
<feature type="signal peptide" evidence="1">
    <location>
        <begin position="1"/>
        <end position="16"/>
    </location>
</feature>
<dbReference type="Gene3D" id="1.50.10.20">
    <property type="match status" value="1"/>
</dbReference>
<keyword evidence="3" id="KW-1185">Reference proteome</keyword>
<evidence type="ECO:0000313" key="2">
    <source>
        <dbReference type="EMBL" id="ORY00371.1"/>
    </source>
</evidence>